<reference evidence="12 13" key="1">
    <citation type="submission" date="2020-04" db="EMBL/GenBank/DDBJ databases">
        <title>Draft genome of Leeia sp. IMCC25680.</title>
        <authorList>
            <person name="Song J."/>
            <person name="Cho J.-C."/>
        </authorList>
    </citation>
    <scope>NUCLEOTIDE SEQUENCE [LARGE SCALE GENOMIC DNA]</scope>
    <source>
        <strain evidence="12 13">IMCC25680</strain>
    </source>
</reference>
<dbReference type="Pfam" id="PF01551">
    <property type="entry name" value="Peptidase_M23"/>
    <property type="match status" value="1"/>
</dbReference>
<keyword evidence="6" id="KW-0862">Zinc</keyword>
<evidence type="ECO:0000256" key="8">
    <source>
        <dbReference type="SAM" id="Phobius"/>
    </source>
</evidence>
<dbReference type="InterPro" id="IPR045834">
    <property type="entry name" value="Csd3_N2"/>
</dbReference>
<dbReference type="Gene3D" id="2.70.70.10">
    <property type="entry name" value="Glucose Permease (Domain IIA)"/>
    <property type="match status" value="1"/>
</dbReference>
<evidence type="ECO:0000256" key="7">
    <source>
        <dbReference type="ARBA" id="ARBA00023049"/>
    </source>
</evidence>
<name>A0A847SAI2_9NEIS</name>
<dbReference type="InterPro" id="IPR050570">
    <property type="entry name" value="Cell_wall_metabolism_enzyme"/>
</dbReference>
<evidence type="ECO:0000256" key="3">
    <source>
        <dbReference type="ARBA" id="ARBA00022670"/>
    </source>
</evidence>
<evidence type="ECO:0000256" key="2">
    <source>
        <dbReference type="ARBA" id="ARBA00004196"/>
    </source>
</evidence>
<dbReference type="SUPFAM" id="SSF51261">
    <property type="entry name" value="Duplicated hybrid motif"/>
    <property type="match status" value="1"/>
</dbReference>
<organism evidence="12 13">
    <name type="scientific">Leeia aquatica</name>
    <dbReference type="NCBI Taxonomy" id="2725557"/>
    <lineage>
        <taxon>Bacteria</taxon>
        <taxon>Pseudomonadati</taxon>
        <taxon>Pseudomonadota</taxon>
        <taxon>Betaproteobacteria</taxon>
        <taxon>Neisseriales</taxon>
        <taxon>Leeiaceae</taxon>
        <taxon>Leeia</taxon>
    </lineage>
</organism>
<evidence type="ECO:0000256" key="5">
    <source>
        <dbReference type="ARBA" id="ARBA00022801"/>
    </source>
</evidence>
<comment type="caution">
    <text evidence="12">The sequence shown here is derived from an EMBL/GenBank/DDBJ whole genome shotgun (WGS) entry which is preliminary data.</text>
</comment>
<gene>
    <name evidence="12" type="ORF">HF682_12125</name>
</gene>
<dbReference type="Gene3D" id="3.10.450.350">
    <property type="match status" value="2"/>
</dbReference>
<evidence type="ECO:0000256" key="1">
    <source>
        <dbReference type="ARBA" id="ARBA00001947"/>
    </source>
</evidence>
<protein>
    <submittedName>
        <fullName evidence="12">M23 family metallopeptidase</fullName>
    </submittedName>
</protein>
<evidence type="ECO:0000313" key="12">
    <source>
        <dbReference type="EMBL" id="NLR75905.1"/>
    </source>
</evidence>
<dbReference type="GO" id="GO:0004222">
    <property type="term" value="F:metalloendopeptidase activity"/>
    <property type="evidence" value="ECO:0007669"/>
    <property type="project" value="TreeGrafter"/>
</dbReference>
<feature type="domain" description="DD-carboxypeptidase/endopeptidase Mpg-like N-terminal" evidence="11">
    <location>
        <begin position="73"/>
        <end position="140"/>
    </location>
</feature>
<proteinExistence type="predicted"/>
<dbReference type="Pfam" id="PF22310">
    <property type="entry name" value="NMB0315_dom_I"/>
    <property type="match status" value="1"/>
</dbReference>
<feature type="domain" description="M23ase beta-sheet core" evidence="9">
    <location>
        <begin position="298"/>
        <end position="394"/>
    </location>
</feature>
<dbReference type="EMBL" id="JABAIM010000002">
    <property type="protein sequence ID" value="NLR75905.1"/>
    <property type="molecule type" value="Genomic_DNA"/>
</dbReference>
<dbReference type="InterPro" id="IPR054512">
    <property type="entry name" value="NMB0315-like_N"/>
</dbReference>
<dbReference type="Proteomes" id="UP000587991">
    <property type="component" value="Unassembled WGS sequence"/>
</dbReference>
<dbReference type="GO" id="GO:0046872">
    <property type="term" value="F:metal ion binding"/>
    <property type="evidence" value="ECO:0007669"/>
    <property type="project" value="UniProtKB-KW"/>
</dbReference>
<keyword evidence="8" id="KW-1133">Transmembrane helix</keyword>
<keyword evidence="4" id="KW-0479">Metal-binding</keyword>
<dbReference type="GO" id="GO:0030313">
    <property type="term" value="C:cell envelope"/>
    <property type="evidence" value="ECO:0007669"/>
    <property type="project" value="UniProtKB-SubCell"/>
</dbReference>
<feature type="domain" description="Csd3-like second N-terminal" evidence="10">
    <location>
        <begin position="169"/>
        <end position="285"/>
    </location>
</feature>
<evidence type="ECO:0000256" key="6">
    <source>
        <dbReference type="ARBA" id="ARBA00022833"/>
    </source>
</evidence>
<evidence type="ECO:0000259" key="10">
    <source>
        <dbReference type="Pfam" id="PF19425"/>
    </source>
</evidence>
<dbReference type="PANTHER" id="PTHR21666:SF288">
    <property type="entry name" value="CELL DIVISION PROTEIN YTFB"/>
    <property type="match status" value="1"/>
</dbReference>
<accession>A0A847SAI2</accession>
<evidence type="ECO:0000259" key="11">
    <source>
        <dbReference type="Pfam" id="PF22310"/>
    </source>
</evidence>
<feature type="transmembrane region" description="Helical" evidence="8">
    <location>
        <begin position="21"/>
        <end position="43"/>
    </location>
</feature>
<keyword evidence="3" id="KW-0645">Protease</keyword>
<evidence type="ECO:0000313" key="13">
    <source>
        <dbReference type="Proteomes" id="UP000587991"/>
    </source>
</evidence>
<comment type="subcellular location">
    <subcellularLocation>
        <location evidence="2">Cell envelope</location>
    </subcellularLocation>
</comment>
<dbReference type="Pfam" id="PF19425">
    <property type="entry name" value="Csd3_N2"/>
    <property type="match status" value="1"/>
</dbReference>
<dbReference type="InterPro" id="IPR016047">
    <property type="entry name" value="M23ase_b-sheet_dom"/>
</dbReference>
<keyword evidence="8" id="KW-0812">Transmembrane</keyword>
<comment type="cofactor">
    <cofactor evidence="1">
        <name>Zn(2+)</name>
        <dbReference type="ChEBI" id="CHEBI:29105"/>
    </cofactor>
</comment>
<dbReference type="CDD" id="cd12797">
    <property type="entry name" value="M23_peptidase"/>
    <property type="match status" value="1"/>
</dbReference>
<dbReference type="RefSeq" id="WP_168877533.1">
    <property type="nucleotide sequence ID" value="NZ_JABAIM010000002.1"/>
</dbReference>
<sequence>MSNTKNDILTENSVPAARKSGINWLLWLSSVPLLGIAGAFAVVGQQQRTPVDTVAVVDELTVPNLQSAAPDVYWREERIQQGDSLGSLLSRMGVSDPAALQYLRKQTELSGLKQLKLGRTVQAQTDAEGELLGLQYMDADGVLVKVTAAGDSFSVSKDKVQMTVGTAMKAGTIKSTLFAATDAADLPDDIATSLSDMFGSQINFHKGLHKGDRFKVVYETMSYNGQVVQTGRLLAAEFINGGKVYRAVSFTDASGHTAYYTPEGKSLRKAFLQSPMEFTRVTSGFAMRMHPILGEWKQHKGVDYGAPIGSKVKVTADGVVTFAGVKNGYGNLIEVKHFGDFTTAYAHLSGFAPNLKVGSKVSQGDLIGFVGQTGWATGPHLHYEFRVAGEARDPLSDVVPIAKPMDDKVLPQFTAHASTLTARFDLMQTLQERNLD</sequence>
<keyword evidence="7" id="KW-0482">Metalloprotease</keyword>
<dbReference type="InterPro" id="IPR011055">
    <property type="entry name" value="Dup_hybrid_motif"/>
</dbReference>
<dbReference type="PANTHER" id="PTHR21666">
    <property type="entry name" value="PEPTIDASE-RELATED"/>
    <property type="match status" value="1"/>
</dbReference>
<evidence type="ECO:0000259" key="9">
    <source>
        <dbReference type="Pfam" id="PF01551"/>
    </source>
</evidence>
<evidence type="ECO:0000256" key="4">
    <source>
        <dbReference type="ARBA" id="ARBA00022723"/>
    </source>
</evidence>
<keyword evidence="8" id="KW-0472">Membrane</keyword>
<dbReference type="AlphaFoldDB" id="A0A847SAI2"/>
<dbReference type="GO" id="GO:0006508">
    <property type="term" value="P:proteolysis"/>
    <property type="evidence" value="ECO:0007669"/>
    <property type="project" value="UniProtKB-KW"/>
</dbReference>
<keyword evidence="13" id="KW-1185">Reference proteome</keyword>
<keyword evidence="5" id="KW-0378">Hydrolase</keyword>